<reference evidence="1 2" key="1">
    <citation type="journal article" date="2017" name="Int. J. Syst. Evol. Microbiol.">
        <title>Bacillus mangrovi sp. nov., isolated from a sediment sample from a mangrove forest.</title>
        <authorList>
            <person name="Gupta V."/>
            <person name="Singh P.K."/>
            <person name="Korpole S."/>
            <person name="Tanuku N.R.S."/>
            <person name="Pinnaka A.K."/>
        </authorList>
    </citation>
    <scope>NUCLEOTIDE SEQUENCE [LARGE SCALE GENOMIC DNA]</scope>
    <source>
        <strain evidence="1 2">KCTC 33872</strain>
    </source>
</reference>
<evidence type="ECO:0000313" key="1">
    <source>
        <dbReference type="EMBL" id="MTH53796.1"/>
    </source>
</evidence>
<dbReference type="EMBL" id="WMIB01000008">
    <property type="protein sequence ID" value="MTH53796.1"/>
    <property type="molecule type" value="Genomic_DNA"/>
</dbReference>
<evidence type="ECO:0000313" key="2">
    <source>
        <dbReference type="Proteomes" id="UP000434639"/>
    </source>
</evidence>
<gene>
    <name evidence="1" type="ORF">GKZ89_10305</name>
</gene>
<name>A0A7X2S6Q5_9BACI</name>
<dbReference type="InterPro" id="IPR008554">
    <property type="entry name" value="Glutaredoxin-like"/>
</dbReference>
<proteinExistence type="predicted"/>
<comment type="caution">
    <text evidence="1">The sequence shown here is derived from an EMBL/GenBank/DDBJ whole genome shotgun (WGS) entry which is preliminary data.</text>
</comment>
<accession>A0A7X2S6Q5</accession>
<dbReference type="Pfam" id="PF05768">
    <property type="entry name" value="Glrx-like"/>
    <property type="match status" value="1"/>
</dbReference>
<dbReference type="AlphaFoldDB" id="A0A7X2S6Q5"/>
<keyword evidence="2" id="KW-1185">Reference proteome</keyword>
<dbReference type="Proteomes" id="UP000434639">
    <property type="component" value="Unassembled WGS sequence"/>
</dbReference>
<dbReference type="InterPro" id="IPR036249">
    <property type="entry name" value="Thioredoxin-like_sf"/>
</dbReference>
<organism evidence="1 2">
    <name type="scientific">Metabacillus mangrovi</name>
    <dbReference type="NCBI Taxonomy" id="1491830"/>
    <lineage>
        <taxon>Bacteria</taxon>
        <taxon>Bacillati</taxon>
        <taxon>Bacillota</taxon>
        <taxon>Bacilli</taxon>
        <taxon>Bacillales</taxon>
        <taxon>Bacillaceae</taxon>
        <taxon>Metabacillus</taxon>
    </lineage>
</organism>
<dbReference type="SUPFAM" id="SSF52833">
    <property type="entry name" value="Thioredoxin-like"/>
    <property type="match status" value="1"/>
</dbReference>
<sequence length="88" mass="10180">MNLAIYTRQGCHLCEDALLIVEELKKEWDFTYFVLDIGQSDTLTEEYGLKIPVIELDGKELAFGLVKKDFLSKRIQERIRIECEPGPC</sequence>
<dbReference type="Gene3D" id="3.40.30.10">
    <property type="entry name" value="Glutaredoxin"/>
    <property type="match status" value="1"/>
</dbReference>
<protein>
    <submittedName>
        <fullName evidence="1">Glutaredoxin family protein</fullName>
    </submittedName>
</protein>